<name>A0A4R4DU92_9PROT</name>
<dbReference type="RefSeq" id="WP_132285007.1">
    <property type="nucleotide sequence ID" value="NZ_SKBM01000003.1"/>
</dbReference>
<keyword evidence="4" id="KW-1185">Reference proteome</keyword>
<protein>
    <submittedName>
        <fullName evidence="3">FAD-binding oxidoreductase</fullName>
    </submittedName>
</protein>
<dbReference type="SUPFAM" id="SSF51905">
    <property type="entry name" value="FAD/NAD(P)-binding domain"/>
    <property type="match status" value="1"/>
</dbReference>
<feature type="domain" description="FAD dependent oxidoreductase" evidence="2">
    <location>
        <begin position="5"/>
        <end position="396"/>
    </location>
</feature>
<accession>A0A4R4DU92</accession>
<dbReference type="GO" id="GO:0005737">
    <property type="term" value="C:cytoplasm"/>
    <property type="evidence" value="ECO:0007669"/>
    <property type="project" value="TreeGrafter"/>
</dbReference>
<dbReference type="PANTHER" id="PTHR13847:SF289">
    <property type="entry name" value="GLYCINE OXIDASE"/>
    <property type="match status" value="1"/>
</dbReference>
<reference evidence="3 4" key="1">
    <citation type="submission" date="2019-03" db="EMBL/GenBank/DDBJ databases">
        <title>Paracraurococcus aquatilis NE82 genome sequence.</title>
        <authorList>
            <person name="Zhao Y."/>
            <person name="Du Z."/>
        </authorList>
    </citation>
    <scope>NUCLEOTIDE SEQUENCE [LARGE SCALE GENOMIC DNA]</scope>
    <source>
        <strain evidence="3 4">NE82</strain>
    </source>
</reference>
<dbReference type="AlphaFoldDB" id="A0A4R4DU92"/>
<evidence type="ECO:0000259" key="2">
    <source>
        <dbReference type="Pfam" id="PF01266"/>
    </source>
</evidence>
<dbReference type="Pfam" id="PF01266">
    <property type="entry name" value="DAO"/>
    <property type="match status" value="1"/>
</dbReference>
<dbReference type="InterPro" id="IPR036188">
    <property type="entry name" value="FAD/NAD-bd_sf"/>
</dbReference>
<proteinExistence type="predicted"/>
<dbReference type="EMBL" id="SKBM01000003">
    <property type="protein sequence ID" value="TCZ65445.1"/>
    <property type="molecule type" value="Genomic_DNA"/>
</dbReference>
<dbReference type="Gene3D" id="3.30.9.10">
    <property type="entry name" value="D-Amino Acid Oxidase, subunit A, domain 2"/>
    <property type="match status" value="1"/>
</dbReference>
<dbReference type="InterPro" id="IPR006076">
    <property type="entry name" value="FAD-dep_OxRdtase"/>
</dbReference>
<gene>
    <name evidence="3" type="ORF">EXY23_04555</name>
</gene>
<evidence type="ECO:0000256" key="1">
    <source>
        <dbReference type="ARBA" id="ARBA00023002"/>
    </source>
</evidence>
<dbReference type="GO" id="GO:0016491">
    <property type="term" value="F:oxidoreductase activity"/>
    <property type="evidence" value="ECO:0007669"/>
    <property type="project" value="UniProtKB-KW"/>
</dbReference>
<dbReference type="OrthoDB" id="9805337at2"/>
<dbReference type="PANTHER" id="PTHR13847">
    <property type="entry name" value="SARCOSINE DEHYDROGENASE-RELATED"/>
    <property type="match status" value="1"/>
</dbReference>
<evidence type="ECO:0000313" key="4">
    <source>
        <dbReference type="Proteomes" id="UP000295023"/>
    </source>
</evidence>
<sequence>MSGPRILVIGAGIVGLCTAWHLARAGASVTVLDGEAPGSGASSGNAGAISAGSVAPLAMPGVLKQVPGMLLDPAGALHIPPRYALRAAPWLLCFVAAARPARVAGIAEALSGLLAHAMEQHRQILAEEGALDLIRETGQLYLYRDRAHYAKDAGGWALRQRHGLRIEFLDGREAIRELEPDIRGDYELGLFLPEQGSSVNPLRQAQVVARGVERLGGTIRQEAVRALVTEDGRVTGAATASGQVAADQVVLAAGAWSARLLAPLGIRVPLETQRGYHVMLPEAGVTLRRPVVPADRKAFISPMEDGLRVAGTVEFGGLEAPPTPRRAELLLEDLRRAFPQARTEGARGFWMGHRPCLPDSLPVIGPVRAWPGLWCAFGHGHLGLTGSAPTGALLARAMLGPAPNLDLTPFAVERFGQSRSP</sequence>
<evidence type="ECO:0000313" key="3">
    <source>
        <dbReference type="EMBL" id="TCZ65445.1"/>
    </source>
</evidence>
<keyword evidence="1" id="KW-0560">Oxidoreductase</keyword>
<dbReference type="Proteomes" id="UP000295023">
    <property type="component" value="Unassembled WGS sequence"/>
</dbReference>
<organism evidence="3 4">
    <name type="scientific">Roseicella aquatilis</name>
    <dbReference type="NCBI Taxonomy" id="2527868"/>
    <lineage>
        <taxon>Bacteria</taxon>
        <taxon>Pseudomonadati</taxon>
        <taxon>Pseudomonadota</taxon>
        <taxon>Alphaproteobacteria</taxon>
        <taxon>Acetobacterales</taxon>
        <taxon>Roseomonadaceae</taxon>
        <taxon>Roseicella</taxon>
    </lineage>
</organism>
<comment type="caution">
    <text evidence="3">The sequence shown here is derived from an EMBL/GenBank/DDBJ whole genome shotgun (WGS) entry which is preliminary data.</text>
</comment>
<dbReference type="Gene3D" id="3.50.50.60">
    <property type="entry name" value="FAD/NAD(P)-binding domain"/>
    <property type="match status" value="2"/>
</dbReference>
<dbReference type="SUPFAM" id="SSF54373">
    <property type="entry name" value="FAD-linked reductases, C-terminal domain"/>
    <property type="match status" value="1"/>
</dbReference>